<comment type="caution">
    <text evidence="1">The sequence shown here is derived from an EMBL/GenBank/DDBJ whole genome shotgun (WGS) entry which is preliminary data.</text>
</comment>
<dbReference type="AlphaFoldDB" id="A0A3M2LCE5"/>
<keyword evidence="2" id="KW-1185">Reference proteome</keyword>
<evidence type="ECO:0008006" key="3">
    <source>
        <dbReference type="Google" id="ProtNLM"/>
    </source>
</evidence>
<dbReference type="EMBL" id="RFFH01000002">
    <property type="protein sequence ID" value="RMI34380.1"/>
    <property type="molecule type" value="Genomic_DNA"/>
</dbReference>
<proteinExistence type="predicted"/>
<reference evidence="1 2" key="1">
    <citation type="submission" date="2018-10" db="EMBL/GenBank/DDBJ databases">
        <title>Isolation from cow dung.</title>
        <authorList>
            <person name="Ling L."/>
        </authorList>
    </citation>
    <scope>NUCLEOTIDE SEQUENCE [LARGE SCALE GENOMIC DNA]</scope>
    <source>
        <strain evidence="1 2">NEAU-LL90</strain>
    </source>
</reference>
<dbReference type="InterPro" id="IPR011008">
    <property type="entry name" value="Dimeric_a/b-barrel"/>
</dbReference>
<protein>
    <recommendedName>
        <fullName evidence="3">ABM domain-containing protein</fullName>
    </recommendedName>
</protein>
<dbReference type="RefSeq" id="WP_122187302.1">
    <property type="nucleotide sequence ID" value="NZ_RFFH01000002.1"/>
</dbReference>
<name>A0A3M2LCE5_9NOCA</name>
<sequence>MPVVRIHHYRVDDDKLSALLAQRAALIDGIRRAQPGLTETRLTRLEDGSYSDTWRWESAEQMLTAIAASQDFPPVAATMALTVDATAETGEIVEER</sequence>
<evidence type="ECO:0000313" key="2">
    <source>
        <dbReference type="Proteomes" id="UP000279275"/>
    </source>
</evidence>
<dbReference type="OrthoDB" id="255603at2"/>
<gene>
    <name evidence="1" type="ORF">EBN03_08345</name>
</gene>
<organism evidence="1 2">
    <name type="scientific">Nocardia stercoris</name>
    <dbReference type="NCBI Taxonomy" id="2483361"/>
    <lineage>
        <taxon>Bacteria</taxon>
        <taxon>Bacillati</taxon>
        <taxon>Actinomycetota</taxon>
        <taxon>Actinomycetes</taxon>
        <taxon>Mycobacteriales</taxon>
        <taxon>Nocardiaceae</taxon>
        <taxon>Nocardia</taxon>
    </lineage>
</organism>
<evidence type="ECO:0000313" key="1">
    <source>
        <dbReference type="EMBL" id="RMI34380.1"/>
    </source>
</evidence>
<accession>A0A3M2LCE5</accession>
<dbReference type="Proteomes" id="UP000279275">
    <property type="component" value="Unassembled WGS sequence"/>
</dbReference>
<dbReference type="SUPFAM" id="SSF54909">
    <property type="entry name" value="Dimeric alpha+beta barrel"/>
    <property type="match status" value="1"/>
</dbReference>